<feature type="compositionally biased region" description="Polar residues" evidence="1">
    <location>
        <begin position="60"/>
        <end position="70"/>
    </location>
</feature>
<name>A0A9W7AVN0_9STRA</name>
<keyword evidence="4" id="KW-1185">Reference proteome</keyword>
<gene>
    <name evidence="3" type="ORF">TrLO_g9481</name>
</gene>
<proteinExistence type="predicted"/>
<feature type="transmembrane region" description="Helical" evidence="2">
    <location>
        <begin position="129"/>
        <end position="149"/>
    </location>
</feature>
<feature type="transmembrane region" description="Helical" evidence="2">
    <location>
        <begin position="198"/>
        <end position="221"/>
    </location>
</feature>
<dbReference type="OrthoDB" id="120976at2759"/>
<dbReference type="Proteomes" id="UP001165122">
    <property type="component" value="Unassembled WGS sequence"/>
</dbReference>
<dbReference type="AlphaFoldDB" id="A0A9W7AVN0"/>
<keyword evidence="2" id="KW-1133">Transmembrane helix</keyword>
<feature type="transmembrane region" description="Helical" evidence="2">
    <location>
        <begin position="161"/>
        <end position="186"/>
    </location>
</feature>
<feature type="transmembrane region" description="Helical" evidence="2">
    <location>
        <begin position="87"/>
        <end position="109"/>
    </location>
</feature>
<reference evidence="4" key="1">
    <citation type="journal article" date="2023" name="Commun. Biol.">
        <title>Genome analysis of Parmales, the sister group of diatoms, reveals the evolutionary specialization of diatoms from phago-mixotrophs to photoautotrophs.</title>
        <authorList>
            <person name="Ban H."/>
            <person name="Sato S."/>
            <person name="Yoshikawa S."/>
            <person name="Yamada K."/>
            <person name="Nakamura Y."/>
            <person name="Ichinomiya M."/>
            <person name="Sato N."/>
            <person name="Blanc-Mathieu R."/>
            <person name="Endo H."/>
            <person name="Kuwata A."/>
            <person name="Ogata H."/>
        </authorList>
    </citation>
    <scope>NUCLEOTIDE SEQUENCE [LARGE SCALE GENOMIC DNA]</scope>
    <source>
        <strain evidence="4">NIES 3700</strain>
    </source>
</reference>
<keyword evidence="2" id="KW-0812">Transmembrane</keyword>
<protein>
    <submittedName>
        <fullName evidence="3">Uncharacterized protein</fullName>
    </submittedName>
</protein>
<evidence type="ECO:0000256" key="2">
    <source>
        <dbReference type="SAM" id="Phobius"/>
    </source>
</evidence>
<evidence type="ECO:0000313" key="3">
    <source>
        <dbReference type="EMBL" id="GMH78626.1"/>
    </source>
</evidence>
<feature type="transmembrane region" description="Helical" evidence="2">
    <location>
        <begin position="233"/>
        <end position="257"/>
    </location>
</feature>
<comment type="caution">
    <text evidence="3">The sequence shown here is derived from an EMBL/GenBank/DDBJ whole genome shotgun (WGS) entry which is preliminary data.</text>
</comment>
<evidence type="ECO:0000313" key="4">
    <source>
        <dbReference type="Proteomes" id="UP001165122"/>
    </source>
</evidence>
<feature type="transmembrane region" description="Helical" evidence="2">
    <location>
        <begin position="263"/>
        <end position="282"/>
    </location>
</feature>
<dbReference type="EMBL" id="BRXW01000903">
    <property type="protein sequence ID" value="GMH78626.1"/>
    <property type="molecule type" value="Genomic_DNA"/>
</dbReference>
<sequence>MLHYAIEGTQPTVLLVLQCIINTPATVGLIRINFRASPDNDDSGKSTLITRSKVGEEQLQRQNTGSSEANRLSEQKKHDKAIKAKDLAIKAKSGFGTSLILIGLFIKPFLEAYFGTENGMIASILSNHFFLAVAITCVVVGFMLSFYFAKELKDDGDQKLLGIKLLGPLTFLFRHLGPPLIYLFWAPVITNWYPTLKLILASLYFTIFGLLFVAFTGAWVLEVYRNSELNDKSLPILISLLALSVSTPMLIFSVHSIHPIVKLSLQITMSSTLLFVMFWFWYKLLFARDSRQYASVDTMVISLALIFFFGPTLVLAAISAKEELIPLQSPFFALQLILTSGKLLKSIVASSKFSPPLHFTIIFLPNVKGWCLVQHALSGKEPQKLLSSQDIPYESKSNTQ</sequence>
<feature type="region of interest" description="Disordered" evidence="1">
    <location>
        <begin position="57"/>
        <end position="77"/>
    </location>
</feature>
<organism evidence="3 4">
    <name type="scientific">Triparma laevis f. longispina</name>
    <dbReference type="NCBI Taxonomy" id="1714387"/>
    <lineage>
        <taxon>Eukaryota</taxon>
        <taxon>Sar</taxon>
        <taxon>Stramenopiles</taxon>
        <taxon>Ochrophyta</taxon>
        <taxon>Bolidophyceae</taxon>
        <taxon>Parmales</taxon>
        <taxon>Triparmaceae</taxon>
        <taxon>Triparma</taxon>
    </lineage>
</organism>
<evidence type="ECO:0000256" key="1">
    <source>
        <dbReference type="SAM" id="MobiDB-lite"/>
    </source>
</evidence>
<accession>A0A9W7AVN0</accession>
<feature type="transmembrane region" description="Helical" evidence="2">
    <location>
        <begin position="294"/>
        <end position="318"/>
    </location>
</feature>
<keyword evidence="2" id="KW-0472">Membrane</keyword>